<name>A0AAW1VM45_RUBAR</name>
<dbReference type="Pfam" id="PF06404">
    <property type="entry name" value="PSK"/>
    <property type="match status" value="1"/>
</dbReference>
<proteinExistence type="inferred from homology"/>
<comment type="subcellular location">
    <subcellularLocation>
        <location evidence="1 9">Secreted</location>
    </subcellularLocation>
</comment>
<feature type="chain" id="PRO_5043104881" description="Phytosulfokine" evidence="9">
    <location>
        <begin position="23"/>
        <end position="82"/>
    </location>
</feature>
<feature type="signal peptide" evidence="9">
    <location>
        <begin position="1"/>
        <end position="22"/>
    </location>
</feature>
<keyword evidence="4 9" id="KW-0964">Secreted</keyword>
<evidence type="ECO:0000256" key="8">
    <source>
        <dbReference type="ARBA" id="ARBA00023030"/>
    </source>
</evidence>
<dbReference type="GO" id="GO:0030154">
    <property type="term" value="P:cell differentiation"/>
    <property type="evidence" value="ECO:0007669"/>
    <property type="project" value="UniProtKB-UniRule"/>
</dbReference>
<keyword evidence="3 9" id="KW-0217">Developmental protein</keyword>
<evidence type="ECO:0000256" key="1">
    <source>
        <dbReference type="ARBA" id="ARBA00004613"/>
    </source>
</evidence>
<evidence type="ECO:0000313" key="11">
    <source>
        <dbReference type="Proteomes" id="UP001457282"/>
    </source>
</evidence>
<evidence type="ECO:0000256" key="5">
    <source>
        <dbReference type="ARBA" id="ARBA00022641"/>
    </source>
</evidence>
<evidence type="ECO:0000256" key="9">
    <source>
        <dbReference type="RuleBase" id="RU368031"/>
    </source>
</evidence>
<comment type="PTM">
    <text evidence="9">PSK-alpha is produced by endopeptidase digestion. PSK-beta is produced from PSK-alpha by exopeptidase digestion.</text>
</comment>
<sequence>MARVARALFFIALLLCSTLASAARPEPAFQLQQLILRKNNLGGVETEQVDIESCEGVGEEECLMRRTWLPTSITIYTQKTKP</sequence>
<dbReference type="GO" id="GO:0008083">
    <property type="term" value="F:growth factor activity"/>
    <property type="evidence" value="ECO:0007669"/>
    <property type="project" value="UniProtKB-UniRule"/>
</dbReference>
<comment type="similarity">
    <text evidence="2 9">Belongs to the phytosulfokine family.</text>
</comment>
<comment type="PTM">
    <text evidence="9">Sulfation is important for activity and for the binding to a putative membrane receptor.</text>
</comment>
<accession>A0AAW1VM45</accession>
<dbReference type="GO" id="GO:0005576">
    <property type="term" value="C:extracellular region"/>
    <property type="evidence" value="ECO:0007669"/>
    <property type="project" value="UniProtKB-SubCell"/>
</dbReference>
<keyword evidence="8 9" id="KW-0339">Growth factor</keyword>
<reference evidence="10 11" key="1">
    <citation type="journal article" date="2023" name="G3 (Bethesda)">
        <title>A chromosome-length genome assembly and annotation of blackberry (Rubus argutus, cv. 'Hillquist').</title>
        <authorList>
            <person name="Bruna T."/>
            <person name="Aryal R."/>
            <person name="Dudchenko O."/>
            <person name="Sargent D.J."/>
            <person name="Mead D."/>
            <person name="Buti M."/>
            <person name="Cavallini A."/>
            <person name="Hytonen T."/>
            <person name="Andres J."/>
            <person name="Pham M."/>
            <person name="Weisz D."/>
            <person name="Mascagni F."/>
            <person name="Usai G."/>
            <person name="Natali L."/>
            <person name="Bassil N."/>
            <person name="Fernandez G.E."/>
            <person name="Lomsadze A."/>
            <person name="Armour M."/>
            <person name="Olukolu B."/>
            <person name="Poorten T."/>
            <person name="Britton C."/>
            <person name="Davik J."/>
            <person name="Ashrafi H."/>
            <person name="Aiden E.L."/>
            <person name="Borodovsky M."/>
            <person name="Worthington M."/>
        </authorList>
    </citation>
    <scope>NUCLEOTIDE SEQUENCE [LARGE SCALE GENOMIC DNA]</scope>
    <source>
        <strain evidence="10">PI 553951</strain>
    </source>
</reference>
<keyword evidence="5 9" id="KW-0765">Sulfation</keyword>
<keyword evidence="11" id="KW-1185">Reference proteome</keyword>
<evidence type="ECO:0000256" key="2">
    <source>
        <dbReference type="ARBA" id="ARBA00010781"/>
    </source>
</evidence>
<gene>
    <name evidence="10" type="ORF">M0R45_001500</name>
</gene>
<dbReference type="AlphaFoldDB" id="A0AAW1VM45"/>
<comment type="function">
    <text evidence="9">Promotes plant cell differentiation, organogenesis and somatic embryogenesis as well as cell proliferation.</text>
</comment>
<dbReference type="Proteomes" id="UP001457282">
    <property type="component" value="Unassembled WGS sequence"/>
</dbReference>
<organism evidence="10 11">
    <name type="scientific">Rubus argutus</name>
    <name type="common">Southern blackberry</name>
    <dbReference type="NCBI Taxonomy" id="59490"/>
    <lineage>
        <taxon>Eukaryota</taxon>
        <taxon>Viridiplantae</taxon>
        <taxon>Streptophyta</taxon>
        <taxon>Embryophyta</taxon>
        <taxon>Tracheophyta</taxon>
        <taxon>Spermatophyta</taxon>
        <taxon>Magnoliopsida</taxon>
        <taxon>eudicotyledons</taxon>
        <taxon>Gunneridae</taxon>
        <taxon>Pentapetalae</taxon>
        <taxon>rosids</taxon>
        <taxon>fabids</taxon>
        <taxon>Rosales</taxon>
        <taxon>Rosaceae</taxon>
        <taxon>Rosoideae</taxon>
        <taxon>Rosoideae incertae sedis</taxon>
        <taxon>Rubus</taxon>
    </lineage>
</organism>
<dbReference type="EMBL" id="JBEDUW010000249">
    <property type="protein sequence ID" value="KAK9902564.1"/>
    <property type="molecule type" value="Genomic_DNA"/>
</dbReference>
<evidence type="ECO:0000256" key="6">
    <source>
        <dbReference type="ARBA" id="ARBA00022729"/>
    </source>
</evidence>
<evidence type="ECO:0000313" key="10">
    <source>
        <dbReference type="EMBL" id="KAK9902564.1"/>
    </source>
</evidence>
<keyword evidence="7 9" id="KW-0221">Differentiation</keyword>
<protein>
    <recommendedName>
        <fullName evidence="9">Phytosulfokine</fullName>
    </recommendedName>
    <component>
        <recommendedName>
            <fullName evidence="9">Phytosulfokine-alpha</fullName>
            <shortName evidence="9">PSK-alpha</shortName>
            <shortName evidence="9">Phytosulfokine-a</shortName>
        </recommendedName>
    </component>
    <component>
        <recommendedName>
            <fullName evidence="9">Phytosulfokine-beta</fullName>
            <shortName evidence="9">PSK-beta</shortName>
            <shortName evidence="9">Phytosulfokine-b</shortName>
        </recommendedName>
    </component>
</protein>
<evidence type="ECO:0000256" key="3">
    <source>
        <dbReference type="ARBA" id="ARBA00022473"/>
    </source>
</evidence>
<evidence type="ECO:0000256" key="4">
    <source>
        <dbReference type="ARBA" id="ARBA00022525"/>
    </source>
</evidence>
<dbReference type="GO" id="GO:0008283">
    <property type="term" value="P:cell population proliferation"/>
    <property type="evidence" value="ECO:0007669"/>
    <property type="project" value="UniProtKB-UniRule"/>
</dbReference>
<dbReference type="InterPro" id="IPR009438">
    <property type="entry name" value="Phytosulfokine"/>
</dbReference>
<comment type="caution">
    <text evidence="10">The sequence shown here is derived from an EMBL/GenBank/DDBJ whole genome shotgun (WGS) entry which is preliminary data.</text>
</comment>
<evidence type="ECO:0000256" key="7">
    <source>
        <dbReference type="ARBA" id="ARBA00022782"/>
    </source>
</evidence>
<keyword evidence="6 9" id="KW-0732">Signal</keyword>